<dbReference type="Proteomes" id="UP000515349">
    <property type="component" value="Chromosome"/>
</dbReference>
<name>A0A7D7LRJ0_9FLAO</name>
<reference evidence="1" key="3">
    <citation type="submission" date="2020-07" db="EMBL/GenBank/DDBJ databases">
        <authorList>
            <person name="Yang C."/>
        </authorList>
    </citation>
    <scope>NUCLEOTIDE SEQUENCE</scope>
    <source>
        <strain evidence="1">Cx-624</strain>
    </source>
</reference>
<dbReference type="Proteomes" id="UP000539710">
    <property type="component" value="Unassembled WGS sequence"/>
</dbReference>
<dbReference type="KEGG" id="cbau:H1R16_10815"/>
<reference evidence="2 3" key="1">
    <citation type="submission" date="2020-07" db="EMBL/GenBank/DDBJ databases">
        <title>Chryseobacterium sp.cx-624.</title>
        <authorList>
            <person name="Yang C."/>
        </authorList>
    </citation>
    <scope>NUCLEOTIDE SEQUENCE [LARGE SCALE GENOMIC DNA]</scope>
    <source>
        <strain evidence="2">Cx-624</strain>
        <strain evidence="3">cx-624</strain>
    </source>
</reference>
<protein>
    <submittedName>
        <fullName evidence="2">Polyketide cyclase</fullName>
    </submittedName>
</protein>
<accession>A0A7D7LRJ0</accession>
<dbReference type="Gene3D" id="3.30.530.20">
    <property type="match status" value="1"/>
</dbReference>
<dbReference type="SUPFAM" id="SSF55136">
    <property type="entry name" value="Probable bacterial effector-binding domain"/>
    <property type="match status" value="1"/>
</dbReference>
<evidence type="ECO:0000313" key="3">
    <source>
        <dbReference type="Proteomes" id="UP000515349"/>
    </source>
</evidence>
<evidence type="ECO:0000313" key="2">
    <source>
        <dbReference type="EMBL" id="QMS98178.1"/>
    </source>
</evidence>
<evidence type="ECO:0000313" key="1">
    <source>
        <dbReference type="EMBL" id="MBA5246456.1"/>
    </source>
</evidence>
<sequence length="346" mass="40212">MRFIKFGLLITILVLAIYAAVMYSLVDESNSFTIEKEINYPVEKVYPQFNQLQNFTRWNDYFSSSRTMRIEYYKPYEGKGAAISFDDPKNEKSGELFIRYHNPDRTLRMQVFEGEESNPTLVDVKFVKAGPEQTRIIWNIHTPKRKLLSRITNLWTEDEFTENLNRSMANLNALLGNKVEKEYLISSIKYDSLMVEKQEGQLLLGINVSATNTREALFRNIVMNHNKVYNFVLNDLDKREDEFGYAVLVTGADNYKDKDVSYFLGIPLSKRVGVSDNSFSFRTINETQSYVIYYQGSYSGRVGSIQKLLQNAKKENVRYGDIQQVFLEVPESENSVRIKLILPVFR</sequence>
<evidence type="ECO:0000313" key="4">
    <source>
        <dbReference type="Proteomes" id="UP000539710"/>
    </source>
</evidence>
<proteinExistence type="predicted"/>
<dbReference type="AlphaFoldDB" id="A0A7D7LRJ0"/>
<dbReference type="InterPro" id="IPR011256">
    <property type="entry name" value="Reg_factor_effector_dom_sf"/>
</dbReference>
<dbReference type="SUPFAM" id="SSF55961">
    <property type="entry name" value="Bet v1-like"/>
    <property type="match status" value="1"/>
</dbReference>
<keyword evidence="4" id="KW-1185">Reference proteome</keyword>
<organism evidence="2 3">
    <name type="scientific">Marnyiella aurantia</name>
    <dbReference type="NCBI Taxonomy" id="2758037"/>
    <lineage>
        <taxon>Bacteria</taxon>
        <taxon>Pseudomonadati</taxon>
        <taxon>Bacteroidota</taxon>
        <taxon>Flavobacteriia</taxon>
        <taxon>Flavobacteriales</taxon>
        <taxon>Weeksellaceae</taxon>
        <taxon>Marnyiella</taxon>
    </lineage>
</organism>
<dbReference type="InterPro" id="IPR023393">
    <property type="entry name" value="START-like_dom_sf"/>
</dbReference>
<dbReference type="RefSeq" id="WP_181886536.1">
    <property type="nucleotide sequence ID" value="NZ_CP059472.1"/>
</dbReference>
<reference evidence="4" key="2">
    <citation type="submission" date="2020-07" db="EMBL/GenBank/DDBJ databases">
        <title>Flavobacterium sp. xlx-214.</title>
        <authorList>
            <person name="Yang C."/>
        </authorList>
    </citation>
    <scope>NUCLEOTIDE SEQUENCE [LARGE SCALE GENOMIC DNA]</scope>
    <source>
        <strain evidence="4">CX-624</strain>
    </source>
</reference>
<gene>
    <name evidence="2" type="ORF">H1R16_10815</name>
    <name evidence="1" type="ORF">H2507_04650</name>
</gene>
<dbReference type="EMBL" id="CP059472">
    <property type="protein sequence ID" value="QMS98178.1"/>
    <property type="molecule type" value="Genomic_DNA"/>
</dbReference>
<dbReference type="EMBL" id="JACEUX010000001">
    <property type="protein sequence ID" value="MBA5246456.1"/>
    <property type="molecule type" value="Genomic_DNA"/>
</dbReference>